<dbReference type="FunFam" id="3.20.20.70:FF:000009">
    <property type="entry name" value="1-(5-phosphoribosyl)-5-[(5-phosphoribosylamino)methylideneamino] imidazole-4-carboxamide isomerase"/>
    <property type="match status" value="1"/>
</dbReference>
<dbReference type="Proteomes" id="UP000824111">
    <property type="component" value="Unassembled WGS sequence"/>
</dbReference>
<dbReference type="InterPro" id="IPR013785">
    <property type="entry name" value="Aldolase_TIM"/>
</dbReference>
<evidence type="ECO:0000313" key="15">
    <source>
        <dbReference type="EMBL" id="HIU48811.1"/>
    </source>
</evidence>
<protein>
    <recommendedName>
        <fullName evidence="6 12">1-(5-phosphoribosyl)-5-[(5-phosphoribosylamino)methylideneamino] imidazole-4-carboxamide isomerase</fullName>
        <ecNumber evidence="5 12">5.3.1.16</ecNumber>
    </recommendedName>
    <alternativeName>
        <fullName evidence="11 12">Phosphoribosylformimino-5-aminoimidazole carboxamide ribotide isomerase</fullName>
    </alternativeName>
</protein>
<gene>
    <name evidence="12 15" type="primary">hisA</name>
    <name evidence="15" type="ORF">IAB04_05560</name>
</gene>
<dbReference type="PANTHER" id="PTHR43090:SF2">
    <property type="entry name" value="1-(5-PHOSPHORIBOSYL)-5-[(5-PHOSPHORIBOSYLAMINO)METHYLIDENEAMINO] IMIDAZOLE-4-CARBOXAMIDE ISOMERASE"/>
    <property type="match status" value="1"/>
</dbReference>
<dbReference type="Pfam" id="PF00977">
    <property type="entry name" value="His_biosynth"/>
    <property type="match status" value="1"/>
</dbReference>
<evidence type="ECO:0000256" key="14">
    <source>
        <dbReference type="RuleBase" id="RU003658"/>
    </source>
</evidence>
<dbReference type="InterPro" id="IPR006063">
    <property type="entry name" value="HisA_bact_arch"/>
</dbReference>
<dbReference type="PANTHER" id="PTHR43090">
    <property type="entry name" value="1-(5-PHOSPHORIBOSYL)-5-[(5-PHOSPHORIBOSYLAMINO)METHYLIDENEAMINO] IMIDAZOLE-4-CARBOXAMIDE ISOMERASE"/>
    <property type="match status" value="1"/>
</dbReference>
<organism evidence="15 16">
    <name type="scientific">Candidatus Avimonoglobus intestinipullorum</name>
    <dbReference type="NCBI Taxonomy" id="2840699"/>
    <lineage>
        <taxon>Bacteria</taxon>
        <taxon>Bacillati</taxon>
        <taxon>Bacillota</taxon>
        <taxon>Clostridia</taxon>
        <taxon>Eubacteriales</taxon>
        <taxon>Candidatus Avimonoglobus</taxon>
    </lineage>
</organism>
<evidence type="ECO:0000256" key="9">
    <source>
        <dbReference type="ARBA" id="ARBA00023102"/>
    </source>
</evidence>
<evidence type="ECO:0000256" key="10">
    <source>
        <dbReference type="ARBA" id="ARBA00023235"/>
    </source>
</evidence>
<evidence type="ECO:0000256" key="8">
    <source>
        <dbReference type="ARBA" id="ARBA00022605"/>
    </source>
</evidence>
<dbReference type="HAMAP" id="MF_01014">
    <property type="entry name" value="HisA"/>
    <property type="match status" value="1"/>
</dbReference>
<evidence type="ECO:0000256" key="2">
    <source>
        <dbReference type="ARBA" id="ARBA00004496"/>
    </source>
</evidence>
<dbReference type="InterPro" id="IPR023016">
    <property type="entry name" value="HisA/PriA"/>
</dbReference>
<sequence>MRIYPAIDIKNGKCVRLLQGRFADETVYGDDPSAMAKKWEALGGEYIHVVDLDGALAGRGVNAAALQEICRAVQVPVQTGGGIRTMEDIENRLACGAERVIIGTSAVKDAAFVKRAVDKYKEKIVIGIDAKDQYVAIEGWEQISAFKAVEFAKKMADIGVQTVIYTDIATDGTLQGPNVEAMREMAALEGLTVIASGGVGTLAHIEALKPTGVEGVIVGRALYAGTVALPDAIAAARN</sequence>
<keyword evidence="10 12" id="KW-0413">Isomerase</keyword>
<dbReference type="EC" id="5.3.1.16" evidence="5 12"/>
<comment type="catalytic activity">
    <reaction evidence="1 12 14">
        <text>1-(5-phospho-beta-D-ribosyl)-5-[(5-phospho-beta-D-ribosylamino)methylideneamino]imidazole-4-carboxamide = 5-[(5-phospho-1-deoxy-D-ribulos-1-ylimino)methylamino]-1-(5-phospho-beta-D-ribosyl)imidazole-4-carboxamide</text>
        <dbReference type="Rhea" id="RHEA:15469"/>
        <dbReference type="ChEBI" id="CHEBI:58435"/>
        <dbReference type="ChEBI" id="CHEBI:58525"/>
        <dbReference type="EC" id="5.3.1.16"/>
    </reaction>
</comment>
<evidence type="ECO:0000256" key="12">
    <source>
        <dbReference type="HAMAP-Rule" id="MF_01014"/>
    </source>
</evidence>
<evidence type="ECO:0000256" key="5">
    <source>
        <dbReference type="ARBA" id="ARBA00012550"/>
    </source>
</evidence>
<dbReference type="AlphaFoldDB" id="A0A9D1LVJ4"/>
<reference evidence="15" key="2">
    <citation type="journal article" date="2021" name="PeerJ">
        <title>Extensive microbial diversity within the chicken gut microbiome revealed by metagenomics and culture.</title>
        <authorList>
            <person name="Gilroy R."/>
            <person name="Ravi A."/>
            <person name="Getino M."/>
            <person name="Pursley I."/>
            <person name="Horton D.L."/>
            <person name="Alikhan N.F."/>
            <person name="Baker D."/>
            <person name="Gharbi K."/>
            <person name="Hall N."/>
            <person name="Watson M."/>
            <person name="Adriaenssens E.M."/>
            <person name="Foster-Nyarko E."/>
            <person name="Jarju S."/>
            <person name="Secka A."/>
            <person name="Antonio M."/>
            <person name="Oren A."/>
            <person name="Chaudhuri R.R."/>
            <person name="La Ragione R."/>
            <person name="Hildebrand F."/>
            <person name="Pallen M.J."/>
        </authorList>
    </citation>
    <scope>NUCLEOTIDE SEQUENCE</scope>
    <source>
        <strain evidence="15">ChiSjej4B22-9803</strain>
    </source>
</reference>
<name>A0A9D1LVJ4_9FIRM</name>
<proteinExistence type="inferred from homology"/>
<dbReference type="GO" id="GO:0005737">
    <property type="term" value="C:cytoplasm"/>
    <property type="evidence" value="ECO:0007669"/>
    <property type="project" value="UniProtKB-SubCell"/>
</dbReference>
<dbReference type="SUPFAM" id="SSF51366">
    <property type="entry name" value="Ribulose-phoshate binding barrel"/>
    <property type="match status" value="1"/>
</dbReference>
<dbReference type="EMBL" id="DVND01000144">
    <property type="protein sequence ID" value="HIU48811.1"/>
    <property type="molecule type" value="Genomic_DNA"/>
</dbReference>
<dbReference type="InterPro" id="IPR011060">
    <property type="entry name" value="RibuloseP-bd_barrel"/>
</dbReference>
<comment type="caution">
    <text evidence="15">The sequence shown here is derived from an EMBL/GenBank/DDBJ whole genome shotgun (WGS) entry which is preliminary data.</text>
</comment>
<dbReference type="NCBIfam" id="TIGR00007">
    <property type="entry name" value="1-(5-phosphoribosyl)-5-[(5-phosphoribosylamino)methylideneamino]imidazole-4-carboxamide isomerase"/>
    <property type="match status" value="1"/>
</dbReference>
<comment type="similarity">
    <text evidence="4 12 13">Belongs to the HisA/HisF family.</text>
</comment>
<dbReference type="Gene3D" id="3.20.20.70">
    <property type="entry name" value="Aldolase class I"/>
    <property type="match status" value="1"/>
</dbReference>
<dbReference type="GO" id="GO:0000105">
    <property type="term" value="P:L-histidine biosynthetic process"/>
    <property type="evidence" value="ECO:0007669"/>
    <property type="project" value="UniProtKB-UniRule"/>
</dbReference>
<keyword evidence="7 12" id="KW-0963">Cytoplasm</keyword>
<evidence type="ECO:0000256" key="3">
    <source>
        <dbReference type="ARBA" id="ARBA00005133"/>
    </source>
</evidence>
<feature type="active site" description="Proton donor" evidence="12">
    <location>
        <position position="129"/>
    </location>
</feature>
<accession>A0A9D1LVJ4</accession>
<comment type="pathway">
    <text evidence="3 12 14">Amino-acid biosynthesis; L-histidine biosynthesis; L-histidine from 5-phospho-alpha-D-ribose 1-diphosphate: step 4/9.</text>
</comment>
<keyword evidence="8 12" id="KW-0028">Amino-acid biosynthesis</keyword>
<dbReference type="InterPro" id="IPR044524">
    <property type="entry name" value="Isoase_HisA-like"/>
</dbReference>
<feature type="active site" description="Proton acceptor" evidence="12">
    <location>
        <position position="8"/>
    </location>
</feature>
<evidence type="ECO:0000256" key="7">
    <source>
        <dbReference type="ARBA" id="ARBA00022490"/>
    </source>
</evidence>
<evidence type="ECO:0000256" key="6">
    <source>
        <dbReference type="ARBA" id="ARBA00018464"/>
    </source>
</evidence>
<dbReference type="InterPro" id="IPR006062">
    <property type="entry name" value="His_biosynth"/>
</dbReference>
<dbReference type="GO" id="GO:0003949">
    <property type="term" value="F:1-(5-phosphoribosyl)-5-[(5-phosphoribosylamino)methylideneamino]imidazole-4-carboxamide isomerase activity"/>
    <property type="evidence" value="ECO:0007669"/>
    <property type="project" value="UniProtKB-UniRule"/>
</dbReference>
<dbReference type="CDD" id="cd04732">
    <property type="entry name" value="HisA"/>
    <property type="match status" value="1"/>
</dbReference>
<evidence type="ECO:0000256" key="1">
    <source>
        <dbReference type="ARBA" id="ARBA00000901"/>
    </source>
</evidence>
<dbReference type="GO" id="GO:0000162">
    <property type="term" value="P:L-tryptophan biosynthetic process"/>
    <property type="evidence" value="ECO:0007669"/>
    <property type="project" value="TreeGrafter"/>
</dbReference>
<comment type="subcellular location">
    <subcellularLocation>
        <location evidence="2 12 14">Cytoplasm</location>
    </subcellularLocation>
</comment>
<evidence type="ECO:0000256" key="11">
    <source>
        <dbReference type="ARBA" id="ARBA00030547"/>
    </source>
</evidence>
<evidence type="ECO:0000256" key="4">
    <source>
        <dbReference type="ARBA" id="ARBA00009667"/>
    </source>
</evidence>
<evidence type="ECO:0000313" key="16">
    <source>
        <dbReference type="Proteomes" id="UP000824111"/>
    </source>
</evidence>
<reference evidence="15" key="1">
    <citation type="submission" date="2020-10" db="EMBL/GenBank/DDBJ databases">
        <authorList>
            <person name="Gilroy R."/>
        </authorList>
    </citation>
    <scope>NUCLEOTIDE SEQUENCE</scope>
    <source>
        <strain evidence="15">ChiSjej4B22-9803</strain>
    </source>
</reference>
<evidence type="ECO:0000256" key="13">
    <source>
        <dbReference type="RuleBase" id="RU003657"/>
    </source>
</evidence>
<keyword evidence="9 12" id="KW-0368">Histidine biosynthesis</keyword>